<keyword evidence="2" id="KW-0049">Antioxidant</keyword>
<proteinExistence type="predicted"/>
<dbReference type="InterPro" id="IPR050217">
    <property type="entry name" value="Peroxiredoxin"/>
</dbReference>
<dbReference type="InterPro" id="IPR019479">
    <property type="entry name" value="Peroxiredoxin_C"/>
</dbReference>
<accession>A0ABQ0DE67</accession>
<dbReference type="InterPro" id="IPR036249">
    <property type="entry name" value="Thioredoxin-like_sf"/>
</dbReference>
<keyword evidence="1" id="KW-0575">Peroxidase</keyword>
<feature type="domain" description="Peroxiredoxin C-terminal" evidence="5">
    <location>
        <begin position="29"/>
        <end position="63"/>
    </location>
</feature>
<comment type="caution">
    <text evidence="6">The sequence shown here is derived from an EMBL/GenBank/DDBJ whole genome shotgun (WGS) entry which is preliminary data.</text>
</comment>
<dbReference type="Proteomes" id="UP001628156">
    <property type="component" value="Unassembled WGS sequence"/>
</dbReference>
<organism evidence="6 7">
    <name type="scientific">Entamoeba nuttalli</name>
    <dbReference type="NCBI Taxonomy" id="412467"/>
    <lineage>
        <taxon>Eukaryota</taxon>
        <taxon>Amoebozoa</taxon>
        <taxon>Evosea</taxon>
        <taxon>Archamoebae</taxon>
        <taxon>Mastigamoebida</taxon>
        <taxon>Entamoebidae</taxon>
        <taxon>Entamoeba</taxon>
    </lineage>
</organism>
<evidence type="ECO:0000313" key="7">
    <source>
        <dbReference type="Proteomes" id="UP001628156"/>
    </source>
</evidence>
<evidence type="ECO:0000313" key="6">
    <source>
        <dbReference type="EMBL" id="GAB1221150.1"/>
    </source>
</evidence>
<evidence type="ECO:0000256" key="1">
    <source>
        <dbReference type="ARBA" id="ARBA00022559"/>
    </source>
</evidence>
<gene>
    <name evidence="6" type="ORF">ENUP19_0067G0017</name>
</gene>
<name>A0ABQ0DE67_9EUKA</name>
<keyword evidence="7" id="KW-1185">Reference proteome</keyword>
<keyword evidence="3" id="KW-0560">Oxidoreductase</keyword>
<protein>
    <recommendedName>
        <fullName evidence="5">Peroxiredoxin C-terminal domain-containing protein</fullName>
    </recommendedName>
</protein>
<evidence type="ECO:0000256" key="4">
    <source>
        <dbReference type="ARBA" id="ARBA00023284"/>
    </source>
</evidence>
<reference evidence="6 7" key="1">
    <citation type="journal article" date="2019" name="PLoS Negl. Trop. Dis.">
        <title>Whole genome sequencing of Entamoeba nuttalli reveals mammalian host-related molecular signatures and a novel octapeptide-repeat surface protein.</title>
        <authorList>
            <person name="Tanaka M."/>
            <person name="Makiuchi T."/>
            <person name="Komiyama T."/>
            <person name="Shiina T."/>
            <person name="Osaki K."/>
            <person name="Tachibana H."/>
        </authorList>
    </citation>
    <scope>NUCLEOTIDE SEQUENCE [LARGE SCALE GENOMIC DNA]</scope>
    <source>
        <strain evidence="6 7">P19-061405</strain>
    </source>
</reference>
<evidence type="ECO:0000259" key="5">
    <source>
        <dbReference type="Pfam" id="PF10417"/>
    </source>
</evidence>
<dbReference type="Gene3D" id="3.40.30.10">
    <property type="entry name" value="Glutaredoxin"/>
    <property type="match status" value="1"/>
</dbReference>
<keyword evidence="4" id="KW-0676">Redox-active center</keyword>
<sequence>MLNFEAGIARRGYVIIDDKGKETIRIVKAIQFSDEYGAVCQLNWKPGKDTIEPTPDGIKKYLTAH</sequence>
<evidence type="ECO:0000256" key="2">
    <source>
        <dbReference type="ARBA" id="ARBA00022862"/>
    </source>
</evidence>
<dbReference type="PANTHER" id="PTHR10681:SF171">
    <property type="entry name" value="PEROXIREDOXIN 4"/>
    <property type="match status" value="1"/>
</dbReference>
<dbReference type="PANTHER" id="PTHR10681">
    <property type="entry name" value="THIOREDOXIN PEROXIDASE"/>
    <property type="match status" value="1"/>
</dbReference>
<dbReference type="EMBL" id="BAAFRS010000067">
    <property type="protein sequence ID" value="GAB1221150.1"/>
    <property type="molecule type" value="Genomic_DNA"/>
</dbReference>
<evidence type="ECO:0000256" key="3">
    <source>
        <dbReference type="ARBA" id="ARBA00023002"/>
    </source>
</evidence>
<dbReference type="SUPFAM" id="SSF52833">
    <property type="entry name" value="Thioredoxin-like"/>
    <property type="match status" value="1"/>
</dbReference>
<dbReference type="Pfam" id="PF10417">
    <property type="entry name" value="1-cysPrx_C"/>
    <property type="match status" value="1"/>
</dbReference>